<evidence type="ECO:0000313" key="4">
    <source>
        <dbReference type="EMBL" id="EZA54268.1"/>
    </source>
</evidence>
<dbReference type="InterPro" id="IPR027806">
    <property type="entry name" value="HARBI1_dom"/>
</dbReference>
<protein>
    <recommendedName>
        <fullName evidence="3">DDE Tnp4 domain-containing protein</fullName>
    </recommendedName>
</protein>
<accession>A0A026WEB1</accession>
<comment type="cofactor">
    <cofactor evidence="1">
        <name>a divalent metal cation</name>
        <dbReference type="ChEBI" id="CHEBI:60240"/>
    </cofactor>
</comment>
<evidence type="ECO:0000256" key="1">
    <source>
        <dbReference type="ARBA" id="ARBA00001968"/>
    </source>
</evidence>
<organism evidence="4 5">
    <name type="scientific">Ooceraea biroi</name>
    <name type="common">Clonal raider ant</name>
    <name type="synonym">Cerapachys biroi</name>
    <dbReference type="NCBI Taxonomy" id="2015173"/>
    <lineage>
        <taxon>Eukaryota</taxon>
        <taxon>Metazoa</taxon>
        <taxon>Ecdysozoa</taxon>
        <taxon>Arthropoda</taxon>
        <taxon>Hexapoda</taxon>
        <taxon>Insecta</taxon>
        <taxon>Pterygota</taxon>
        <taxon>Neoptera</taxon>
        <taxon>Endopterygota</taxon>
        <taxon>Hymenoptera</taxon>
        <taxon>Apocrita</taxon>
        <taxon>Aculeata</taxon>
        <taxon>Formicoidea</taxon>
        <taxon>Formicidae</taxon>
        <taxon>Dorylinae</taxon>
        <taxon>Ooceraea</taxon>
    </lineage>
</organism>
<keyword evidence="5" id="KW-1185">Reference proteome</keyword>
<dbReference type="GO" id="GO:0046872">
    <property type="term" value="F:metal ion binding"/>
    <property type="evidence" value="ECO:0007669"/>
    <property type="project" value="UniProtKB-KW"/>
</dbReference>
<evidence type="ECO:0000256" key="2">
    <source>
        <dbReference type="ARBA" id="ARBA00022723"/>
    </source>
</evidence>
<name>A0A026WEB1_OOCBI</name>
<dbReference type="EMBL" id="KK107256">
    <property type="protein sequence ID" value="EZA54268.1"/>
    <property type="molecule type" value="Genomic_DNA"/>
</dbReference>
<dbReference type="Proteomes" id="UP000053097">
    <property type="component" value="Unassembled WGS sequence"/>
</dbReference>
<sequence>MRVFKYSGLQQRCNDEYFRDNTHLIADSAYTLQKHIMVPYRNNGHLTNEARRYNHVLSRTRMIIEKAIGLLKGRWRSFRQITYAEDGSDSIMYN</sequence>
<reference evidence="4 5" key="1">
    <citation type="journal article" date="2014" name="Curr. Biol.">
        <title>The genome of the clonal raider ant Cerapachys biroi.</title>
        <authorList>
            <person name="Oxley P.R."/>
            <person name="Ji L."/>
            <person name="Fetter-Pruneda I."/>
            <person name="McKenzie S.K."/>
            <person name="Li C."/>
            <person name="Hu H."/>
            <person name="Zhang G."/>
            <person name="Kronauer D.J."/>
        </authorList>
    </citation>
    <scope>NUCLEOTIDE SEQUENCE [LARGE SCALE GENOMIC DNA]</scope>
</reference>
<evidence type="ECO:0000313" key="5">
    <source>
        <dbReference type="Proteomes" id="UP000053097"/>
    </source>
</evidence>
<feature type="domain" description="DDE Tnp4" evidence="3">
    <location>
        <begin position="2"/>
        <end position="81"/>
    </location>
</feature>
<gene>
    <name evidence="4" type="ORF">X777_06142</name>
</gene>
<proteinExistence type="predicted"/>
<dbReference type="Pfam" id="PF13359">
    <property type="entry name" value="DDE_Tnp_4"/>
    <property type="match status" value="1"/>
</dbReference>
<keyword evidence="2" id="KW-0479">Metal-binding</keyword>
<dbReference type="AlphaFoldDB" id="A0A026WEB1"/>
<evidence type="ECO:0000259" key="3">
    <source>
        <dbReference type="Pfam" id="PF13359"/>
    </source>
</evidence>
<dbReference type="OMA" id="NDEYFRD"/>
<dbReference type="OrthoDB" id="2668416at2759"/>